<feature type="domain" description="CAAX prenyl protease 2/Lysostaphin resistance protein A-like" evidence="2">
    <location>
        <begin position="136"/>
        <end position="238"/>
    </location>
</feature>
<keyword evidence="3" id="KW-0378">Hydrolase</keyword>
<dbReference type="EMBL" id="JAUSTU010000006">
    <property type="protein sequence ID" value="MDQ0155447.1"/>
    <property type="molecule type" value="Genomic_DNA"/>
</dbReference>
<name>A0ABT9V3G2_9BACL</name>
<sequence length="255" mass="28240">MKVFLIFWIASVIGAIAVTPYQFKMLQGKIEEERRNKPGKKVPSTPVLMLISVFQSALLLGVASYVGTRFAPKVDLHWYIVDNWLFGIDIPYSVPTMIVVAILAGLLLSILIIAIDMAFAKKMPKIDMPLPSRKQSLLASLYGGISEEVLTRLFIMTITVYLTSLIGLEDSAYWIGIVVAALLFGVGHLPAAIQAIGKTKVVVIRTILLNTIPGIVFGYLYWKYGIEIAMISHFAADIGLHVVFGPWYRNKIGQK</sequence>
<proteinExistence type="predicted"/>
<accession>A0ABT9V3G2</accession>
<reference evidence="3 4" key="1">
    <citation type="submission" date="2023-07" db="EMBL/GenBank/DDBJ databases">
        <title>Genomic Encyclopedia of Type Strains, Phase IV (KMG-IV): sequencing the most valuable type-strain genomes for metagenomic binning, comparative biology and taxonomic classification.</title>
        <authorList>
            <person name="Goeker M."/>
        </authorList>
    </citation>
    <scope>NUCLEOTIDE SEQUENCE [LARGE SCALE GENOMIC DNA]</scope>
    <source>
        <strain evidence="3 4">DSM 23948</strain>
    </source>
</reference>
<feature type="transmembrane region" description="Helical" evidence="1">
    <location>
        <begin position="172"/>
        <end position="190"/>
    </location>
</feature>
<dbReference type="GO" id="GO:0008233">
    <property type="term" value="F:peptidase activity"/>
    <property type="evidence" value="ECO:0007669"/>
    <property type="project" value="UniProtKB-KW"/>
</dbReference>
<feature type="transmembrane region" description="Helical" evidence="1">
    <location>
        <begin position="202"/>
        <end position="222"/>
    </location>
</feature>
<dbReference type="RefSeq" id="WP_307150006.1">
    <property type="nucleotide sequence ID" value="NZ_JAUSTU010000006.1"/>
</dbReference>
<feature type="transmembrane region" description="Helical" evidence="1">
    <location>
        <begin position="228"/>
        <end position="248"/>
    </location>
</feature>
<keyword evidence="1" id="KW-0812">Transmembrane</keyword>
<keyword evidence="3" id="KW-0645">Protease</keyword>
<feature type="transmembrane region" description="Helical" evidence="1">
    <location>
        <begin position="141"/>
        <end position="166"/>
    </location>
</feature>
<evidence type="ECO:0000313" key="4">
    <source>
        <dbReference type="Proteomes" id="UP001231362"/>
    </source>
</evidence>
<keyword evidence="4" id="KW-1185">Reference proteome</keyword>
<evidence type="ECO:0000256" key="1">
    <source>
        <dbReference type="SAM" id="Phobius"/>
    </source>
</evidence>
<evidence type="ECO:0000259" key="2">
    <source>
        <dbReference type="Pfam" id="PF02517"/>
    </source>
</evidence>
<feature type="transmembrane region" description="Helical" evidence="1">
    <location>
        <begin position="47"/>
        <end position="66"/>
    </location>
</feature>
<protein>
    <submittedName>
        <fullName evidence="3">Membrane protease YdiL (CAAX protease family)</fullName>
    </submittedName>
</protein>
<dbReference type="Proteomes" id="UP001231362">
    <property type="component" value="Unassembled WGS sequence"/>
</dbReference>
<keyword evidence="1" id="KW-1133">Transmembrane helix</keyword>
<comment type="caution">
    <text evidence="3">The sequence shown here is derived from an EMBL/GenBank/DDBJ whole genome shotgun (WGS) entry which is preliminary data.</text>
</comment>
<gene>
    <name evidence="3" type="ORF">J2S07_001752</name>
</gene>
<dbReference type="InterPro" id="IPR003675">
    <property type="entry name" value="Rce1/LyrA-like_dom"/>
</dbReference>
<evidence type="ECO:0000313" key="3">
    <source>
        <dbReference type="EMBL" id="MDQ0155447.1"/>
    </source>
</evidence>
<dbReference type="Pfam" id="PF02517">
    <property type="entry name" value="Rce1-like"/>
    <property type="match status" value="1"/>
</dbReference>
<feature type="transmembrane region" description="Helical" evidence="1">
    <location>
        <begin position="6"/>
        <end position="26"/>
    </location>
</feature>
<keyword evidence="1" id="KW-0472">Membrane</keyword>
<organism evidence="3 4">
    <name type="scientific">Anoxybacillus andreesenii</name>
    <dbReference type="NCBI Taxonomy" id="1325932"/>
    <lineage>
        <taxon>Bacteria</taxon>
        <taxon>Bacillati</taxon>
        <taxon>Bacillota</taxon>
        <taxon>Bacilli</taxon>
        <taxon>Bacillales</taxon>
        <taxon>Anoxybacillaceae</taxon>
        <taxon>Anoxybacillus</taxon>
    </lineage>
</organism>
<feature type="transmembrane region" description="Helical" evidence="1">
    <location>
        <begin position="97"/>
        <end position="120"/>
    </location>
</feature>
<dbReference type="GO" id="GO:0006508">
    <property type="term" value="P:proteolysis"/>
    <property type="evidence" value="ECO:0007669"/>
    <property type="project" value="UniProtKB-KW"/>
</dbReference>